<feature type="domain" description="Pseudouridine synthase RsuA/RluA-like" evidence="4">
    <location>
        <begin position="87"/>
        <end position="239"/>
    </location>
</feature>
<evidence type="ECO:0000256" key="1">
    <source>
        <dbReference type="ARBA" id="ARBA00000073"/>
    </source>
</evidence>
<dbReference type="InterPro" id="IPR006145">
    <property type="entry name" value="PsdUridine_synth_RsuA/RluA"/>
</dbReference>
<protein>
    <recommendedName>
        <fullName evidence="3">Pseudouridine synthase</fullName>
        <ecNumber evidence="3">5.4.99.-</ecNumber>
    </recommendedName>
</protein>
<evidence type="ECO:0000313" key="5">
    <source>
        <dbReference type="EMBL" id="USS92913.1"/>
    </source>
</evidence>
<dbReference type="InterPro" id="IPR006225">
    <property type="entry name" value="PsdUridine_synth_RluC/D"/>
</dbReference>
<dbReference type="Pfam" id="PF00849">
    <property type="entry name" value="PseudoU_synth_2"/>
    <property type="match status" value="1"/>
</dbReference>
<keyword evidence="6" id="KW-1185">Reference proteome</keyword>
<evidence type="ECO:0000256" key="2">
    <source>
        <dbReference type="ARBA" id="ARBA00010876"/>
    </source>
</evidence>
<reference evidence="5" key="1">
    <citation type="submission" date="2022-05" db="EMBL/GenBank/DDBJ databases">
        <authorList>
            <person name="Oliphant S.A."/>
            <person name="Watson-Haigh N.S."/>
            <person name="Sumby K.M."/>
            <person name="Gardner J.M."/>
            <person name="Jiranek V."/>
        </authorList>
    </citation>
    <scope>NUCLEOTIDE SEQUENCE</scope>
    <source>
        <strain evidence="5">Ru20-1</strain>
    </source>
</reference>
<dbReference type="NCBIfam" id="TIGR00005">
    <property type="entry name" value="rluA_subfam"/>
    <property type="match status" value="1"/>
</dbReference>
<accession>A0ABY5C5P6</accession>
<comment type="catalytic activity">
    <reaction evidence="1 3">
        <text>a uridine in RNA = a pseudouridine in RNA</text>
        <dbReference type="Rhea" id="RHEA:48348"/>
        <dbReference type="Rhea" id="RHEA-COMP:12068"/>
        <dbReference type="Rhea" id="RHEA-COMP:12069"/>
        <dbReference type="ChEBI" id="CHEBI:65314"/>
        <dbReference type="ChEBI" id="CHEBI:65315"/>
    </reaction>
</comment>
<dbReference type="InterPro" id="IPR020103">
    <property type="entry name" value="PsdUridine_synth_cat_dom_sf"/>
</dbReference>
<evidence type="ECO:0000256" key="3">
    <source>
        <dbReference type="RuleBase" id="RU362028"/>
    </source>
</evidence>
<dbReference type="InterPro" id="IPR050188">
    <property type="entry name" value="RluA_PseudoU_synthase"/>
</dbReference>
<comment type="function">
    <text evidence="3">Responsible for synthesis of pseudouridine from uracil.</text>
</comment>
<dbReference type="EMBL" id="CP097478">
    <property type="protein sequence ID" value="USS92913.1"/>
    <property type="molecule type" value="Genomic_DNA"/>
</dbReference>
<evidence type="ECO:0000313" key="6">
    <source>
        <dbReference type="Proteomes" id="UP001057532"/>
    </source>
</evidence>
<dbReference type="EC" id="5.4.99.-" evidence="3"/>
<gene>
    <name evidence="5" type="ORF">M8332_04580</name>
</gene>
<dbReference type="RefSeq" id="WP_252779682.1">
    <property type="nucleotide sequence ID" value="NZ_CP097478.1"/>
</dbReference>
<organism evidence="5 6">
    <name type="scientific">Fructilactobacillus ixorae</name>
    <dbReference type="NCBI Taxonomy" id="1750535"/>
    <lineage>
        <taxon>Bacteria</taxon>
        <taxon>Bacillati</taxon>
        <taxon>Bacillota</taxon>
        <taxon>Bacilli</taxon>
        <taxon>Lactobacillales</taxon>
        <taxon>Lactobacillaceae</taxon>
        <taxon>Fructilactobacillus</taxon>
    </lineage>
</organism>
<keyword evidence="3" id="KW-0413">Isomerase</keyword>
<dbReference type="PANTHER" id="PTHR21600">
    <property type="entry name" value="MITOCHONDRIAL RNA PSEUDOURIDINE SYNTHASE"/>
    <property type="match status" value="1"/>
</dbReference>
<comment type="similarity">
    <text evidence="2 3">Belongs to the pseudouridine synthase RluA family.</text>
</comment>
<sequence length="300" mass="34603">MTEFHWVNHQSTPLKLHTFLKHRGVTRSQLKRIKFHGGTILVNQHPRYPHTMLQPGDQITLCLPPEPQNPHLQVSHHPVQILFEDDNYLIVNKPANVATVPSHLYPNDTLVNRVLGYYCRQETENRVIHVVNRLDRGTSGPVIFAKHSFAHSLVDRQLQQHRVRKEYVAVVTGRIVNEHASIVLPIGQKPGSFLARMVLATGRYSRTEFWRVARTGQHTLVKIRLHTGRTHQIRVHFAALGLPLVGDWLYNPTNHELDHQALHCYRMAFWDQLGQQMIAVTTPWPAELRQLMQPKKSFPG</sequence>
<evidence type="ECO:0000259" key="4">
    <source>
        <dbReference type="Pfam" id="PF00849"/>
    </source>
</evidence>
<dbReference type="SUPFAM" id="SSF55120">
    <property type="entry name" value="Pseudouridine synthase"/>
    <property type="match status" value="1"/>
</dbReference>
<dbReference type="PANTHER" id="PTHR21600:SF35">
    <property type="entry name" value="PSEUDOURIDINE SYNTHASE"/>
    <property type="match status" value="1"/>
</dbReference>
<dbReference type="Gene3D" id="3.30.2350.10">
    <property type="entry name" value="Pseudouridine synthase"/>
    <property type="match status" value="1"/>
</dbReference>
<proteinExistence type="inferred from homology"/>
<dbReference type="Proteomes" id="UP001057532">
    <property type="component" value="Chromosome"/>
</dbReference>
<dbReference type="CDD" id="cd02869">
    <property type="entry name" value="PseudoU_synth_RluA_like"/>
    <property type="match status" value="1"/>
</dbReference>
<name>A0ABY5C5P6_9LACO</name>